<keyword evidence="4" id="KW-1185">Reference proteome</keyword>
<reference evidence="3 4" key="1">
    <citation type="submission" date="2023-08" db="EMBL/GenBank/DDBJ databases">
        <title>Black Yeasts Isolated from many extreme environments.</title>
        <authorList>
            <person name="Coleine C."/>
            <person name="Stajich J.E."/>
            <person name="Selbmann L."/>
        </authorList>
    </citation>
    <scope>NUCLEOTIDE SEQUENCE [LARGE SCALE GENOMIC DNA]</scope>
    <source>
        <strain evidence="3 4">CCFEE 5885</strain>
    </source>
</reference>
<evidence type="ECO:0000259" key="2">
    <source>
        <dbReference type="Pfam" id="PF07859"/>
    </source>
</evidence>
<evidence type="ECO:0000313" key="4">
    <source>
        <dbReference type="Proteomes" id="UP001345013"/>
    </source>
</evidence>
<dbReference type="Gene3D" id="3.40.50.1820">
    <property type="entry name" value="alpha/beta hydrolase"/>
    <property type="match status" value="1"/>
</dbReference>
<evidence type="ECO:0000256" key="1">
    <source>
        <dbReference type="ARBA" id="ARBA00022801"/>
    </source>
</evidence>
<feature type="domain" description="Alpha/beta hydrolase fold-3" evidence="2">
    <location>
        <begin position="87"/>
        <end position="291"/>
    </location>
</feature>
<dbReference type="Proteomes" id="UP001345013">
    <property type="component" value="Unassembled WGS sequence"/>
</dbReference>
<dbReference type="PANTHER" id="PTHR48081">
    <property type="entry name" value="AB HYDROLASE SUPERFAMILY PROTEIN C4A8.06C"/>
    <property type="match status" value="1"/>
</dbReference>
<keyword evidence="1" id="KW-0378">Hydrolase</keyword>
<evidence type="ECO:0000313" key="3">
    <source>
        <dbReference type="EMBL" id="KAK5102344.1"/>
    </source>
</evidence>
<dbReference type="InterPro" id="IPR029058">
    <property type="entry name" value="AB_hydrolase_fold"/>
</dbReference>
<comment type="caution">
    <text evidence="3">The sequence shown here is derived from an EMBL/GenBank/DDBJ whole genome shotgun (WGS) entry which is preliminary data.</text>
</comment>
<name>A0ABR0KP60_9EURO</name>
<sequence>MADTKFDRSVFADPWLKFLDEFGESPALSGSLEDIFKGWDTLLGKMAAKYEFPAPDPSVNTEQHDLDGFWVRLYTPPGSTGQEPLGVYFHGGGWAMGSVDQEDAICRLISKACKMRIVSVEYRMAPQHKYPIPLQDCVTATLWALKHFSQDKAVLLGGSAGANLAFGTALKFIDQGQGDRVKGVVAMVPVTVLPDALPAHLKPEYTAYDEHANHTVNTKSAMEAFINAYGAPQDCHYTSCLLHPRLSELPKTYITESGTDTLRDDARLMKAALEMTGVPVRYDAYPGFPHYSWTFPSKHLAGHRTDFFGKLIEAITWVNEPTSARL</sequence>
<dbReference type="InterPro" id="IPR050300">
    <property type="entry name" value="GDXG_lipolytic_enzyme"/>
</dbReference>
<dbReference type="PANTHER" id="PTHR48081:SF8">
    <property type="entry name" value="ALPHA_BETA HYDROLASE FOLD-3 DOMAIN-CONTAINING PROTEIN-RELATED"/>
    <property type="match status" value="1"/>
</dbReference>
<dbReference type="Pfam" id="PF07859">
    <property type="entry name" value="Abhydrolase_3"/>
    <property type="match status" value="1"/>
</dbReference>
<dbReference type="InterPro" id="IPR013094">
    <property type="entry name" value="AB_hydrolase_3"/>
</dbReference>
<accession>A0ABR0KP60</accession>
<organism evidence="3 4">
    <name type="scientific">Lithohypha guttulata</name>
    <dbReference type="NCBI Taxonomy" id="1690604"/>
    <lineage>
        <taxon>Eukaryota</taxon>
        <taxon>Fungi</taxon>
        <taxon>Dikarya</taxon>
        <taxon>Ascomycota</taxon>
        <taxon>Pezizomycotina</taxon>
        <taxon>Eurotiomycetes</taxon>
        <taxon>Chaetothyriomycetidae</taxon>
        <taxon>Chaetothyriales</taxon>
        <taxon>Trichomeriaceae</taxon>
        <taxon>Lithohypha</taxon>
    </lineage>
</organism>
<proteinExistence type="predicted"/>
<dbReference type="SUPFAM" id="SSF53474">
    <property type="entry name" value="alpha/beta-Hydrolases"/>
    <property type="match status" value="1"/>
</dbReference>
<gene>
    <name evidence="3" type="ORF">LTR24_000254</name>
</gene>
<protein>
    <recommendedName>
        <fullName evidence="2">Alpha/beta hydrolase fold-3 domain-containing protein</fullName>
    </recommendedName>
</protein>
<dbReference type="EMBL" id="JAVRRG010000002">
    <property type="protein sequence ID" value="KAK5102344.1"/>
    <property type="molecule type" value="Genomic_DNA"/>
</dbReference>